<comment type="caution">
    <text evidence="6">The sequence shown here is derived from an EMBL/GenBank/DDBJ whole genome shotgun (WGS) entry which is preliminary data.</text>
</comment>
<protein>
    <submittedName>
        <fullName evidence="6">Gamma-butyrolactone receptor protein</fullName>
    </submittedName>
</protein>
<dbReference type="SUPFAM" id="SSF48498">
    <property type="entry name" value="Tetracyclin repressor-like, C-terminal domain"/>
    <property type="match status" value="1"/>
</dbReference>
<accession>A0A0L8LP71</accession>
<dbReference type="InterPro" id="IPR047923">
    <property type="entry name" value="ArpA-like"/>
</dbReference>
<dbReference type="PROSITE" id="PS01081">
    <property type="entry name" value="HTH_TETR_1"/>
    <property type="match status" value="1"/>
</dbReference>
<dbReference type="eggNOG" id="COG1309">
    <property type="taxonomic scope" value="Bacteria"/>
</dbReference>
<dbReference type="PANTHER" id="PTHR47506">
    <property type="entry name" value="TRANSCRIPTIONAL REGULATORY PROTEIN"/>
    <property type="match status" value="1"/>
</dbReference>
<evidence type="ECO:0000259" key="5">
    <source>
        <dbReference type="PROSITE" id="PS50977"/>
    </source>
</evidence>
<feature type="domain" description="HTH tetR-type" evidence="5">
    <location>
        <begin position="8"/>
        <end position="68"/>
    </location>
</feature>
<dbReference type="InterPro" id="IPR009057">
    <property type="entry name" value="Homeodomain-like_sf"/>
</dbReference>
<evidence type="ECO:0000256" key="3">
    <source>
        <dbReference type="ARBA" id="ARBA00023163"/>
    </source>
</evidence>
<dbReference type="AlphaFoldDB" id="A0A0L8LP71"/>
<evidence type="ECO:0000256" key="4">
    <source>
        <dbReference type="PROSITE-ProRule" id="PRU00335"/>
    </source>
</evidence>
<dbReference type="RefSeq" id="WP_051869918.1">
    <property type="nucleotide sequence ID" value="NZ_KL575601.1"/>
</dbReference>
<dbReference type="InterPro" id="IPR036271">
    <property type="entry name" value="Tet_transcr_reg_TetR-rel_C_sf"/>
</dbReference>
<dbReference type="PROSITE" id="PS50977">
    <property type="entry name" value="HTH_TETR_2"/>
    <property type="match status" value="1"/>
</dbReference>
<proteinExistence type="predicted"/>
<dbReference type="PRINTS" id="PR00455">
    <property type="entry name" value="HTHTETR"/>
</dbReference>
<sequence length="228" mass="25547">MARQERAIRTRQKILVAAAEVFDEVGYEATTISEILKRSEVTKGAFYFHFTSKEEIAQLILAEQVTAIPPIRPQDLALQEAVDEALLLAYLLRSGDARVRGSVRLTVEQGSFQDGLDRRVPMQGWISRSAELFEKAKANGELVPHVDVELIAKLFVGCFTGVQILSNIMTRHEDMLERVSELYRHLMATIAVPGVLIRLEFTPERAQRVYEAAAAHGRSGSREVDELV</sequence>
<gene>
    <name evidence="6" type="ORF">ADK37_08220</name>
</gene>
<dbReference type="InterPro" id="IPR023772">
    <property type="entry name" value="DNA-bd_HTH_TetR-type_CS"/>
</dbReference>
<evidence type="ECO:0000256" key="1">
    <source>
        <dbReference type="ARBA" id="ARBA00023015"/>
    </source>
</evidence>
<dbReference type="NCBIfam" id="NF041196">
    <property type="entry name" value="ScbR_bind_reg"/>
    <property type="match status" value="1"/>
</dbReference>
<dbReference type="STRING" id="67356.AQJ84_39405"/>
<reference evidence="7" key="1">
    <citation type="submission" date="2015-07" db="EMBL/GenBank/DDBJ databases">
        <authorList>
            <person name="Ju K.-S."/>
            <person name="Doroghazi J.R."/>
            <person name="Metcalf W.W."/>
        </authorList>
    </citation>
    <scope>NUCLEOTIDE SEQUENCE [LARGE SCALE GENOMIC DNA]</scope>
    <source>
        <strain evidence="7">NRRL 2290</strain>
    </source>
</reference>
<dbReference type="OrthoDB" id="3237195at2"/>
<dbReference type="Gene3D" id="1.10.357.10">
    <property type="entry name" value="Tetracycline Repressor, domain 2"/>
    <property type="match status" value="1"/>
</dbReference>
<dbReference type="GO" id="GO:0003677">
    <property type="term" value="F:DNA binding"/>
    <property type="evidence" value="ECO:0007669"/>
    <property type="project" value="UniProtKB-UniRule"/>
</dbReference>
<evidence type="ECO:0000256" key="2">
    <source>
        <dbReference type="ARBA" id="ARBA00023125"/>
    </source>
</evidence>
<dbReference type="Proteomes" id="UP000037251">
    <property type="component" value="Unassembled WGS sequence"/>
</dbReference>
<keyword evidence="1" id="KW-0805">Transcription regulation</keyword>
<dbReference type="PATRIC" id="fig|67356.5.peg.1783"/>
<keyword evidence="7" id="KW-1185">Reference proteome</keyword>
<feature type="DNA-binding region" description="H-T-H motif" evidence="4">
    <location>
        <begin position="31"/>
        <end position="50"/>
    </location>
</feature>
<dbReference type="EMBL" id="LGUS01000060">
    <property type="protein sequence ID" value="KOG39941.1"/>
    <property type="molecule type" value="Genomic_DNA"/>
</dbReference>
<dbReference type="SUPFAM" id="SSF46689">
    <property type="entry name" value="Homeodomain-like"/>
    <property type="match status" value="1"/>
</dbReference>
<name>A0A0L8LP71_9ACTN</name>
<keyword evidence="3" id="KW-0804">Transcription</keyword>
<keyword evidence="2 4" id="KW-0238">DNA-binding</keyword>
<evidence type="ECO:0000313" key="6">
    <source>
        <dbReference type="EMBL" id="KOG39941.1"/>
    </source>
</evidence>
<dbReference type="PANTHER" id="PTHR47506:SF1">
    <property type="entry name" value="HTH-TYPE TRANSCRIPTIONAL REGULATOR YJDC"/>
    <property type="match status" value="1"/>
</dbReference>
<dbReference type="InterPro" id="IPR001647">
    <property type="entry name" value="HTH_TetR"/>
</dbReference>
<keyword evidence="6" id="KW-0675">Receptor</keyword>
<evidence type="ECO:0000313" key="7">
    <source>
        <dbReference type="Proteomes" id="UP000037251"/>
    </source>
</evidence>
<organism evidence="6 7">
    <name type="scientific">Streptomyces resistomycificus</name>
    <dbReference type="NCBI Taxonomy" id="67356"/>
    <lineage>
        <taxon>Bacteria</taxon>
        <taxon>Bacillati</taxon>
        <taxon>Actinomycetota</taxon>
        <taxon>Actinomycetes</taxon>
        <taxon>Kitasatosporales</taxon>
        <taxon>Streptomycetaceae</taxon>
        <taxon>Streptomyces</taxon>
        <taxon>Streptomyces aurantiacus group</taxon>
    </lineage>
</organism>
<dbReference type="Pfam" id="PF00440">
    <property type="entry name" value="TetR_N"/>
    <property type="match status" value="1"/>
</dbReference>